<dbReference type="GO" id="GO:0043014">
    <property type="term" value="F:alpha-tubulin binding"/>
    <property type="evidence" value="ECO:0007669"/>
    <property type="project" value="Ensembl"/>
</dbReference>
<feature type="compositionally biased region" description="Polar residues" evidence="1">
    <location>
        <begin position="537"/>
        <end position="547"/>
    </location>
</feature>
<dbReference type="Proteomes" id="UP000694421">
    <property type="component" value="Unplaced"/>
</dbReference>
<dbReference type="OMA" id="FVMTARC"/>
<feature type="region of interest" description="Disordered" evidence="1">
    <location>
        <begin position="85"/>
        <end position="123"/>
    </location>
</feature>
<dbReference type="Pfam" id="PF15806">
    <property type="entry name" value="TRAPP14_N"/>
    <property type="match status" value="1"/>
</dbReference>
<dbReference type="PANTHER" id="PTHR16096">
    <property type="entry name" value="MICROTUBULE-ASSOCIATED PROTEIN 11"/>
    <property type="match status" value="1"/>
</dbReference>
<name>A0A8D0C0Z3_SALMN</name>
<dbReference type="InterPro" id="IPR031626">
    <property type="entry name" value="TRAPPC14"/>
</dbReference>
<reference evidence="4" key="1">
    <citation type="submission" date="2025-08" db="UniProtKB">
        <authorList>
            <consortium name="Ensembl"/>
        </authorList>
    </citation>
    <scope>IDENTIFICATION</scope>
</reference>
<dbReference type="GO" id="GO:0030496">
    <property type="term" value="C:midbody"/>
    <property type="evidence" value="ECO:0007669"/>
    <property type="project" value="Ensembl"/>
</dbReference>
<evidence type="ECO:0000259" key="2">
    <source>
        <dbReference type="Pfam" id="PF15806"/>
    </source>
</evidence>
<feature type="compositionally biased region" description="Low complexity" evidence="1">
    <location>
        <begin position="108"/>
        <end position="122"/>
    </location>
</feature>
<dbReference type="GO" id="GO:0034451">
    <property type="term" value="C:centriolar satellite"/>
    <property type="evidence" value="ECO:0007669"/>
    <property type="project" value="Ensembl"/>
</dbReference>
<dbReference type="Pfam" id="PF23652">
    <property type="entry name" value="TRAPP14_C"/>
    <property type="match status" value="1"/>
</dbReference>
<organism evidence="4 5">
    <name type="scientific">Salvator merianae</name>
    <name type="common">Argentine black and white tegu</name>
    <name type="synonym">Tupinambis merianae</name>
    <dbReference type="NCBI Taxonomy" id="96440"/>
    <lineage>
        <taxon>Eukaryota</taxon>
        <taxon>Metazoa</taxon>
        <taxon>Chordata</taxon>
        <taxon>Craniata</taxon>
        <taxon>Vertebrata</taxon>
        <taxon>Euteleostomi</taxon>
        <taxon>Lepidosauria</taxon>
        <taxon>Squamata</taxon>
        <taxon>Bifurcata</taxon>
        <taxon>Unidentata</taxon>
        <taxon>Episquamata</taxon>
        <taxon>Laterata</taxon>
        <taxon>Teiioidea</taxon>
        <taxon>Teiidae</taxon>
        <taxon>Salvator</taxon>
    </lineage>
</organism>
<evidence type="ECO:0000259" key="3">
    <source>
        <dbReference type="Pfam" id="PF23652"/>
    </source>
</evidence>
<proteinExistence type="predicted"/>
<reference evidence="4" key="2">
    <citation type="submission" date="2025-09" db="UniProtKB">
        <authorList>
            <consortium name="Ensembl"/>
        </authorList>
    </citation>
    <scope>IDENTIFICATION</scope>
</reference>
<protein>
    <submittedName>
        <fullName evidence="4">Trafficking protein particle complex subunit 14</fullName>
    </submittedName>
</protein>
<feature type="compositionally biased region" description="Gly residues" evidence="1">
    <location>
        <begin position="90"/>
        <end position="100"/>
    </location>
</feature>
<feature type="domain" description="TRAPP14 N-terminal" evidence="2">
    <location>
        <begin position="5"/>
        <end position="394"/>
    </location>
</feature>
<evidence type="ECO:0000256" key="1">
    <source>
        <dbReference type="SAM" id="MobiDB-lite"/>
    </source>
</evidence>
<dbReference type="InterPro" id="IPR055453">
    <property type="entry name" value="TRAPP14_N"/>
</dbReference>
<dbReference type="AlphaFoldDB" id="A0A8D0C0Z3"/>
<sequence length="605" mass="65625">MESQCDYFMYFPAVPFPAREVLLGEPGRYRALPRRNHLYLGETVRFLLVLRCRPGTGGSSAPRGPPWGELAGSLAALASVSPGATSASGGSLGAGPGRARGGSEDSEGAAAALAAGELQPEGGVEEEGDEEECAATAPAGSLFRVCRALLTHGPPGKAPAAPVTPEEPIVAPDEVIFPLVISLDKLPPSTVKAKIVVTVWKKDEEKAEVRERGYLSILQDRAPSQTFREEQGAFKAQVSTLLTVLPPPEVRCQQLNVSGRHLTVLKVLNAASQEELSVWDVRILPNFNASYLPMMPDGSVLLVDDICHQSGEVSMASFCRVPSATCTCPCSLRALEEQNFLFQLQAPEQPPESAKEGLEVPLIAVVQWSTPKLPFTGSIYTHYRLPSVRLARPRFVMTAECESPIMLHRRFMVTYTLINNLQDFLAVRLVWTPESAAAGKKLSSEEQRAIRDTQDALVCHTPLSNLGFSRKGSARTFRVTFQALRAGLYEVSQHMKLKLQFTASVSNPPPEARPVSRKSSPSSPAVRELVERHQASLGRSQSFSHQQPARGHLMRSGSVMERRAITPPVGSPVGRPLYLPPEKAALSLDKIAKRECKVLVIAPVT</sequence>
<feature type="domain" description="TRAPP14 C-terminal" evidence="3">
    <location>
        <begin position="395"/>
        <end position="604"/>
    </location>
</feature>
<dbReference type="GO" id="GO:0042127">
    <property type="term" value="P:regulation of cell population proliferation"/>
    <property type="evidence" value="ECO:0007669"/>
    <property type="project" value="Ensembl"/>
</dbReference>
<dbReference type="GO" id="GO:1990071">
    <property type="term" value="C:TRAPPII protein complex"/>
    <property type="evidence" value="ECO:0007669"/>
    <property type="project" value="Ensembl"/>
</dbReference>
<dbReference type="GO" id="GO:0005886">
    <property type="term" value="C:plasma membrane"/>
    <property type="evidence" value="ECO:0007669"/>
    <property type="project" value="Ensembl"/>
</dbReference>
<keyword evidence="5" id="KW-1185">Reference proteome</keyword>
<dbReference type="InterPro" id="IPR055452">
    <property type="entry name" value="TRAPP14_C"/>
</dbReference>
<dbReference type="Ensembl" id="ENSSMRT00000018052.1">
    <property type="protein sequence ID" value="ENSSMRP00000015468.1"/>
    <property type="gene ID" value="ENSSMRG00000012027.1"/>
</dbReference>
<dbReference type="GO" id="GO:0060271">
    <property type="term" value="P:cilium assembly"/>
    <property type="evidence" value="ECO:0007669"/>
    <property type="project" value="Ensembl"/>
</dbReference>
<evidence type="ECO:0000313" key="4">
    <source>
        <dbReference type="Ensembl" id="ENSSMRP00000015468.1"/>
    </source>
</evidence>
<dbReference type="GeneTree" id="ENSGT00390000014725"/>
<evidence type="ECO:0000313" key="5">
    <source>
        <dbReference type="Proteomes" id="UP000694421"/>
    </source>
</evidence>
<feature type="compositionally biased region" description="Low complexity" evidence="1">
    <location>
        <begin position="517"/>
        <end position="527"/>
    </location>
</feature>
<feature type="region of interest" description="Disordered" evidence="1">
    <location>
        <begin position="503"/>
        <end position="557"/>
    </location>
</feature>
<dbReference type="GO" id="GO:0072686">
    <property type="term" value="C:mitotic spindle"/>
    <property type="evidence" value="ECO:0007669"/>
    <property type="project" value="Ensembl"/>
</dbReference>
<accession>A0A8D0C0Z3</accession>
<dbReference type="PANTHER" id="PTHR16096:SF8">
    <property type="entry name" value="TRAFFICKING PROTEIN PARTICLE COMPLEX SUBUNIT 14"/>
    <property type="match status" value="1"/>
</dbReference>